<accession>B9SVF2</accession>
<evidence type="ECO:0000313" key="3">
    <source>
        <dbReference type="Proteomes" id="UP000008311"/>
    </source>
</evidence>
<name>B9SVF2_RICCO</name>
<proteinExistence type="predicted"/>
<feature type="region of interest" description="Disordered" evidence="1">
    <location>
        <begin position="84"/>
        <end position="103"/>
    </location>
</feature>
<protein>
    <submittedName>
        <fullName evidence="2">Uncharacterized protein</fullName>
    </submittedName>
</protein>
<reference evidence="3" key="1">
    <citation type="journal article" date="2010" name="Nat. Biotechnol.">
        <title>Draft genome sequence of the oilseed species Ricinus communis.</title>
        <authorList>
            <person name="Chan A.P."/>
            <person name="Crabtree J."/>
            <person name="Zhao Q."/>
            <person name="Lorenzi H."/>
            <person name="Orvis J."/>
            <person name="Puiu D."/>
            <person name="Melake-Berhan A."/>
            <person name="Jones K.M."/>
            <person name="Redman J."/>
            <person name="Chen G."/>
            <person name="Cahoon E.B."/>
            <person name="Gedil M."/>
            <person name="Stanke M."/>
            <person name="Haas B.J."/>
            <person name="Wortman J.R."/>
            <person name="Fraser-Liggett C.M."/>
            <person name="Ravel J."/>
            <person name="Rabinowicz P.D."/>
        </authorList>
    </citation>
    <scope>NUCLEOTIDE SEQUENCE [LARGE SCALE GENOMIC DNA]</scope>
    <source>
        <strain evidence="3">cv. Hale</strain>
    </source>
</reference>
<dbReference type="AlphaFoldDB" id="B9SVF2"/>
<dbReference type="PANTHER" id="PTHR35103:SF1">
    <property type="entry name" value="OS06G0115700 PROTEIN"/>
    <property type="match status" value="1"/>
</dbReference>
<organism evidence="2 3">
    <name type="scientific">Ricinus communis</name>
    <name type="common">Castor bean</name>
    <dbReference type="NCBI Taxonomy" id="3988"/>
    <lineage>
        <taxon>Eukaryota</taxon>
        <taxon>Viridiplantae</taxon>
        <taxon>Streptophyta</taxon>
        <taxon>Embryophyta</taxon>
        <taxon>Tracheophyta</taxon>
        <taxon>Spermatophyta</taxon>
        <taxon>Magnoliopsida</taxon>
        <taxon>eudicotyledons</taxon>
        <taxon>Gunneridae</taxon>
        <taxon>Pentapetalae</taxon>
        <taxon>rosids</taxon>
        <taxon>fabids</taxon>
        <taxon>Malpighiales</taxon>
        <taxon>Euphorbiaceae</taxon>
        <taxon>Acalyphoideae</taxon>
        <taxon>Acalypheae</taxon>
        <taxon>Ricinus</taxon>
    </lineage>
</organism>
<sequence length="103" mass="12508">MFYGSSLPRPQVYIDFQFNSDRVNSLVLLKDPFFSWARWSMGGLSFQRLCLQGRVEGNVKKRRQEIAQLRIKRTIMEKSWMRRVKKEEEEEKEDEEEEEEEIM</sequence>
<dbReference type="EMBL" id="EQ974167">
    <property type="protein sequence ID" value="EEF32414.1"/>
    <property type="molecule type" value="Genomic_DNA"/>
</dbReference>
<keyword evidence="3" id="KW-1185">Reference proteome</keyword>
<dbReference type="InParanoid" id="B9SVF2"/>
<dbReference type="PANTHER" id="PTHR35103">
    <property type="entry name" value="OS06G0115700 PROTEIN"/>
    <property type="match status" value="1"/>
</dbReference>
<feature type="compositionally biased region" description="Acidic residues" evidence="1">
    <location>
        <begin position="88"/>
        <end position="103"/>
    </location>
</feature>
<gene>
    <name evidence="2" type="ORF">RCOM_0131110</name>
</gene>
<dbReference type="Proteomes" id="UP000008311">
    <property type="component" value="Unassembled WGS sequence"/>
</dbReference>
<evidence type="ECO:0000313" key="2">
    <source>
        <dbReference type="EMBL" id="EEF32414.1"/>
    </source>
</evidence>
<evidence type="ECO:0000256" key="1">
    <source>
        <dbReference type="SAM" id="MobiDB-lite"/>
    </source>
</evidence>
<dbReference type="STRING" id="3988.B9SVF2"/>